<feature type="compositionally biased region" description="Polar residues" evidence="8">
    <location>
        <begin position="19"/>
        <end position="38"/>
    </location>
</feature>
<dbReference type="SMART" id="SM00479">
    <property type="entry name" value="EXOIII"/>
    <property type="match status" value="1"/>
</dbReference>
<dbReference type="AlphaFoldDB" id="A0A1G4KD58"/>
<evidence type="ECO:0000256" key="8">
    <source>
        <dbReference type="SAM" id="MobiDB-lite"/>
    </source>
</evidence>
<keyword evidence="11" id="KW-1185">Reference proteome</keyword>
<feature type="compositionally biased region" description="Basic and acidic residues" evidence="8">
    <location>
        <begin position="76"/>
        <end position="85"/>
    </location>
</feature>
<feature type="region of interest" description="Disordered" evidence="8">
    <location>
        <begin position="1"/>
        <end position="45"/>
    </location>
</feature>
<proteinExistence type="inferred from homology"/>
<feature type="compositionally biased region" description="Low complexity" evidence="8">
    <location>
        <begin position="125"/>
        <end position="134"/>
    </location>
</feature>
<evidence type="ECO:0000256" key="3">
    <source>
        <dbReference type="ARBA" id="ARBA00022552"/>
    </source>
</evidence>
<gene>
    <name evidence="10" type="ORF">LAME_0H00848G</name>
</gene>
<dbReference type="InterPro" id="IPR047021">
    <property type="entry name" value="REXO1/3/4-like"/>
</dbReference>
<sequence length="676" mass="75793">MGFQMSKNLKADTDVDASSRISENTKIGNRLSSQNSNQVKDEASFQSKVARLSICEDEESRKIIIKDVLGLDKKSSESLLDDSKNDGLSSVAPQDQMAGSKRRRRRSSGISRPSLAQLKDSNGEVPSSSSSVVVPKKKKKASQSAKLTVDQKALQKRVSIKDLRDLVLYLFNDTNNAPSWIQVENRSAIKKVIVLFVPGLLPEDFEENTKHTLSDNSTNARATSLISLNDPELLDAVQRVPVTAPGSKNTLYSAYNSFVNVGLSKKEKEEKKQELSKKKITLDDLVLRIDQLVENEYPIHQDTPGLSAEEIELLTAKHTDLGSLWKDTRYFEHEGSRTFSMDCEMCMSENGLVLTRVSVVNFNCELVYDSLVKPDVPITDYLTKYSGITEEKLDGVTTTLQDVQSDILKLISSTDILIGHSLQSDLNVLKLRHPKIVDTAIIYEHKAGPPFRPALKYLASEYLDQEIQNDEGLGHDSFEDARACMELTKLKIVNGLAFGVGINTENLFHRLAKNGIRSMSLNDYAPRTKELTLTAKTMETSVRCQNDDQIFENISEHMEDFNLFVGRLRDLEFGREFAVPSTPNLKRLDALAARNNFARRLQELYRQSPPSTVFLVCSGSGDTRDWTKIMGELNKMNKDERNEVKKQREAEIQAAVSKARDALLLAMTKQEESRTV</sequence>
<dbReference type="InterPro" id="IPR036397">
    <property type="entry name" value="RNaseH_sf"/>
</dbReference>
<dbReference type="GO" id="GO:0005634">
    <property type="term" value="C:nucleus"/>
    <property type="evidence" value="ECO:0007669"/>
    <property type="project" value="UniProtKB-SubCell"/>
</dbReference>
<evidence type="ECO:0000256" key="1">
    <source>
        <dbReference type="ARBA" id="ARBA00004123"/>
    </source>
</evidence>
<dbReference type="PANTHER" id="PTHR12801:SF115">
    <property type="entry name" value="FI18136P1-RELATED"/>
    <property type="match status" value="1"/>
</dbReference>
<dbReference type="FunFam" id="3.30.420.10:FF:000019">
    <property type="entry name" value="RNA exonuclease NEF-sp"/>
    <property type="match status" value="1"/>
</dbReference>
<dbReference type="SUPFAM" id="SSF53098">
    <property type="entry name" value="Ribonuclease H-like"/>
    <property type="match status" value="1"/>
</dbReference>
<feature type="domain" description="Exonuclease" evidence="9">
    <location>
        <begin position="337"/>
        <end position="497"/>
    </location>
</feature>
<keyword evidence="6" id="KW-0269">Exonuclease</keyword>
<dbReference type="EMBL" id="LT598480">
    <property type="protein sequence ID" value="SCV02452.1"/>
    <property type="molecule type" value="Genomic_DNA"/>
</dbReference>
<organism evidence="10 11">
    <name type="scientific">Lachancea meyersii CBS 8951</name>
    <dbReference type="NCBI Taxonomy" id="1266667"/>
    <lineage>
        <taxon>Eukaryota</taxon>
        <taxon>Fungi</taxon>
        <taxon>Dikarya</taxon>
        <taxon>Ascomycota</taxon>
        <taxon>Saccharomycotina</taxon>
        <taxon>Saccharomycetes</taxon>
        <taxon>Saccharomycetales</taxon>
        <taxon>Saccharomycetaceae</taxon>
        <taxon>Lachancea</taxon>
    </lineage>
</organism>
<evidence type="ECO:0000256" key="5">
    <source>
        <dbReference type="ARBA" id="ARBA00022801"/>
    </source>
</evidence>
<evidence type="ECO:0000256" key="2">
    <source>
        <dbReference type="ARBA" id="ARBA00006357"/>
    </source>
</evidence>
<dbReference type="Gene3D" id="3.30.420.10">
    <property type="entry name" value="Ribonuclease H-like superfamily/Ribonuclease H"/>
    <property type="match status" value="1"/>
</dbReference>
<evidence type="ECO:0000256" key="6">
    <source>
        <dbReference type="ARBA" id="ARBA00022839"/>
    </source>
</evidence>
<comment type="subcellular location">
    <subcellularLocation>
        <location evidence="1">Nucleus</location>
    </subcellularLocation>
</comment>
<dbReference type="InterPro" id="IPR012337">
    <property type="entry name" value="RNaseH-like_sf"/>
</dbReference>
<dbReference type="Proteomes" id="UP000191144">
    <property type="component" value="Chromosome H"/>
</dbReference>
<dbReference type="InterPro" id="IPR013520">
    <property type="entry name" value="Ribonucl_H"/>
</dbReference>
<dbReference type="PANTHER" id="PTHR12801">
    <property type="entry name" value="RNA EXONUCLEASE REXO1 / RECO3 FAMILY MEMBER-RELATED"/>
    <property type="match status" value="1"/>
</dbReference>
<keyword evidence="5" id="KW-0378">Hydrolase</keyword>
<dbReference type="GO" id="GO:0006364">
    <property type="term" value="P:rRNA processing"/>
    <property type="evidence" value="ECO:0007669"/>
    <property type="project" value="UniProtKB-KW"/>
</dbReference>
<dbReference type="InterPro" id="IPR034922">
    <property type="entry name" value="REX1-like_exo"/>
</dbReference>
<evidence type="ECO:0000256" key="4">
    <source>
        <dbReference type="ARBA" id="ARBA00022722"/>
    </source>
</evidence>
<evidence type="ECO:0000313" key="10">
    <source>
        <dbReference type="EMBL" id="SCV02452.1"/>
    </source>
</evidence>
<protein>
    <submittedName>
        <fullName evidence="10">LAME_0H00848g1_1</fullName>
    </submittedName>
</protein>
<reference evidence="11" key="1">
    <citation type="submission" date="2016-03" db="EMBL/GenBank/DDBJ databases">
        <authorList>
            <person name="Devillers Hugo."/>
        </authorList>
    </citation>
    <scope>NUCLEOTIDE SEQUENCE [LARGE SCALE GENOMIC DNA]</scope>
</reference>
<dbReference type="GO" id="GO:0004527">
    <property type="term" value="F:exonuclease activity"/>
    <property type="evidence" value="ECO:0007669"/>
    <property type="project" value="UniProtKB-KW"/>
</dbReference>
<accession>A0A1G4KD58</accession>
<keyword evidence="3" id="KW-0698">rRNA processing</keyword>
<dbReference type="CDD" id="cd06145">
    <property type="entry name" value="REX1_like"/>
    <property type="match status" value="1"/>
</dbReference>
<dbReference type="GO" id="GO:0003676">
    <property type="term" value="F:nucleic acid binding"/>
    <property type="evidence" value="ECO:0007669"/>
    <property type="project" value="InterPro"/>
</dbReference>
<feature type="region of interest" description="Disordered" evidence="8">
    <location>
        <begin position="76"/>
        <end position="145"/>
    </location>
</feature>
<comment type="similarity">
    <text evidence="2">Belongs to the REXO1/REXO3 family.</text>
</comment>
<evidence type="ECO:0000313" key="11">
    <source>
        <dbReference type="Proteomes" id="UP000191144"/>
    </source>
</evidence>
<keyword evidence="4" id="KW-0540">Nuclease</keyword>
<dbReference type="OrthoDB" id="206335at2759"/>
<keyword evidence="7" id="KW-0539">Nucleus</keyword>
<evidence type="ECO:0000259" key="9">
    <source>
        <dbReference type="SMART" id="SM00479"/>
    </source>
</evidence>
<evidence type="ECO:0000256" key="7">
    <source>
        <dbReference type="ARBA" id="ARBA00023242"/>
    </source>
</evidence>
<dbReference type="Pfam" id="PF00929">
    <property type="entry name" value="RNase_T"/>
    <property type="match status" value="1"/>
</dbReference>
<name>A0A1G4KD58_9SACH</name>